<keyword evidence="1" id="KW-0732">Signal</keyword>
<sequence length="201" mass="22450">MHMPFSFLRTTICLLCSLSLTACLGNRPPVNTQRYSLPEVSLPNTTTPPTRILILGNLVLADALDSDRILIQLDDITIQPARDHLWSASLSEELRQGLRSRLAQRLPDTLVTDALPGTKLQASRLQLRIDQFQGHMRGEAIMSGQWQWLSADQRPLKIQPFQFTTPLTENGYPALVRALGQDLDKLSDQIASQIKAMPSQP</sequence>
<gene>
    <name evidence="3" type="ORF">ACFQ1T_08955</name>
</gene>
<evidence type="ECO:0000313" key="3">
    <source>
        <dbReference type="EMBL" id="MFD0929906.1"/>
    </source>
</evidence>
<dbReference type="EMBL" id="JBHTJW010000002">
    <property type="protein sequence ID" value="MFD0929906.1"/>
    <property type="molecule type" value="Genomic_DNA"/>
</dbReference>
<reference evidence="4" key="1">
    <citation type="journal article" date="2019" name="Int. J. Syst. Evol. Microbiol.">
        <title>The Global Catalogue of Microorganisms (GCM) 10K type strain sequencing project: providing services to taxonomists for standard genome sequencing and annotation.</title>
        <authorList>
            <consortium name="The Broad Institute Genomics Platform"/>
            <consortium name="The Broad Institute Genome Sequencing Center for Infectious Disease"/>
            <person name="Wu L."/>
            <person name="Ma J."/>
        </authorList>
    </citation>
    <scope>NUCLEOTIDE SEQUENCE [LARGE SCALE GENOMIC DNA]</scope>
    <source>
        <strain evidence="4">CCUG 59685</strain>
    </source>
</reference>
<name>A0ABW3GME7_9PROT</name>
<comment type="caution">
    <text evidence="3">The sequence shown here is derived from an EMBL/GenBank/DDBJ whole genome shotgun (WGS) entry which is preliminary data.</text>
</comment>
<dbReference type="RefSeq" id="WP_379075814.1">
    <property type="nucleotide sequence ID" value="NZ_JBHTJW010000002.1"/>
</dbReference>
<protein>
    <submittedName>
        <fullName evidence="3">Membrane integrity-associated transporter subunit PqiC</fullName>
    </submittedName>
</protein>
<dbReference type="SUPFAM" id="SSF159594">
    <property type="entry name" value="XCC0632-like"/>
    <property type="match status" value="1"/>
</dbReference>
<organism evidence="3 4">
    <name type="scientific">Methylophilus glucosoxydans</name>
    <dbReference type="NCBI Taxonomy" id="752553"/>
    <lineage>
        <taxon>Bacteria</taxon>
        <taxon>Pseudomonadati</taxon>
        <taxon>Pseudomonadota</taxon>
        <taxon>Betaproteobacteria</taxon>
        <taxon>Nitrosomonadales</taxon>
        <taxon>Methylophilaceae</taxon>
        <taxon>Methylophilus</taxon>
    </lineage>
</organism>
<keyword evidence="4" id="KW-1185">Reference proteome</keyword>
<dbReference type="Proteomes" id="UP001597106">
    <property type="component" value="Unassembled WGS sequence"/>
</dbReference>
<evidence type="ECO:0000313" key="4">
    <source>
        <dbReference type="Proteomes" id="UP001597106"/>
    </source>
</evidence>
<dbReference type="Gene3D" id="3.40.50.10610">
    <property type="entry name" value="ABC-type transport auxiliary lipoprotein component"/>
    <property type="match status" value="1"/>
</dbReference>
<dbReference type="Pfam" id="PF03886">
    <property type="entry name" value="ABC_trans_aux"/>
    <property type="match status" value="1"/>
</dbReference>
<accession>A0ABW3GME7</accession>
<feature type="domain" description="ABC-type transport auxiliary lipoprotein component" evidence="2">
    <location>
        <begin position="35"/>
        <end position="191"/>
    </location>
</feature>
<feature type="signal peptide" evidence="1">
    <location>
        <begin position="1"/>
        <end position="22"/>
    </location>
</feature>
<dbReference type="InterPro" id="IPR005586">
    <property type="entry name" value="ABC_trans_aux"/>
</dbReference>
<proteinExistence type="predicted"/>
<evidence type="ECO:0000259" key="2">
    <source>
        <dbReference type="Pfam" id="PF03886"/>
    </source>
</evidence>
<evidence type="ECO:0000256" key="1">
    <source>
        <dbReference type="SAM" id="SignalP"/>
    </source>
</evidence>
<feature type="chain" id="PRO_5046636277" evidence="1">
    <location>
        <begin position="23"/>
        <end position="201"/>
    </location>
</feature>